<reference evidence="21" key="1">
    <citation type="journal article" date="2023" name="G3 (Bethesda)">
        <title>Whole genome assembly and annotation of the endangered Caribbean coral Acropora cervicornis.</title>
        <authorList>
            <person name="Selwyn J.D."/>
            <person name="Vollmer S.V."/>
        </authorList>
    </citation>
    <scope>NUCLEOTIDE SEQUENCE</scope>
    <source>
        <strain evidence="21">K2</strain>
    </source>
</reference>
<dbReference type="CDD" id="cd00063">
    <property type="entry name" value="FN3"/>
    <property type="match status" value="3"/>
</dbReference>
<protein>
    <submittedName>
        <fullName evidence="21">Adhesion G protein-coupled receptor L3</fullName>
    </submittedName>
</protein>
<dbReference type="EMBL" id="JARQWQ010000204">
    <property type="protein sequence ID" value="KAK2547207.1"/>
    <property type="molecule type" value="Genomic_DNA"/>
</dbReference>
<dbReference type="InterPro" id="IPR008077">
    <property type="entry name" value="GPCR_2_brain_angio_inhib"/>
</dbReference>
<dbReference type="InterPro" id="IPR000082">
    <property type="entry name" value="SEA_dom"/>
</dbReference>
<dbReference type="InterPro" id="IPR003599">
    <property type="entry name" value="Ig_sub"/>
</dbReference>
<evidence type="ECO:0000256" key="2">
    <source>
        <dbReference type="ARBA" id="ARBA00007343"/>
    </source>
</evidence>
<evidence type="ECO:0000256" key="10">
    <source>
        <dbReference type="ARBA" id="ARBA00023157"/>
    </source>
</evidence>
<keyword evidence="3" id="KW-1003">Cell membrane</keyword>
<dbReference type="InterPro" id="IPR003961">
    <property type="entry name" value="FN3_dom"/>
</dbReference>
<feature type="transmembrane region" description="Helical" evidence="14">
    <location>
        <begin position="1305"/>
        <end position="1324"/>
    </location>
</feature>
<evidence type="ECO:0000259" key="20">
    <source>
        <dbReference type="PROSITE" id="PS50853"/>
    </source>
</evidence>
<dbReference type="InterPro" id="IPR036179">
    <property type="entry name" value="Ig-like_dom_sf"/>
</dbReference>
<keyword evidence="4 14" id="KW-0812">Transmembrane</keyword>
<dbReference type="SUPFAM" id="SSF81321">
    <property type="entry name" value="Family A G protein-coupled receptor-like"/>
    <property type="match status" value="1"/>
</dbReference>
<dbReference type="SUPFAM" id="SSF82671">
    <property type="entry name" value="SEA domain"/>
    <property type="match status" value="1"/>
</dbReference>
<evidence type="ECO:0000259" key="19">
    <source>
        <dbReference type="PROSITE" id="PS50835"/>
    </source>
</evidence>
<dbReference type="InterPro" id="IPR000832">
    <property type="entry name" value="GPCR_2_secretin-like"/>
</dbReference>
<evidence type="ECO:0000256" key="14">
    <source>
        <dbReference type="SAM" id="Phobius"/>
    </source>
</evidence>
<dbReference type="SMART" id="SM00409">
    <property type="entry name" value="IG"/>
    <property type="match status" value="3"/>
</dbReference>
<feature type="domain" description="Fibronectin type-III" evidence="20">
    <location>
        <begin position="454"/>
        <end position="557"/>
    </location>
</feature>
<comment type="caution">
    <text evidence="21">The sequence shown here is derived from an EMBL/GenBank/DDBJ whole genome shotgun (WGS) entry which is preliminary data.</text>
</comment>
<evidence type="ECO:0000259" key="17">
    <source>
        <dbReference type="PROSITE" id="PS50227"/>
    </source>
</evidence>
<dbReference type="Gene3D" id="2.60.220.50">
    <property type="match status" value="1"/>
</dbReference>
<feature type="transmembrane region" description="Helical" evidence="14">
    <location>
        <begin position="1330"/>
        <end position="1349"/>
    </location>
</feature>
<dbReference type="PANTHER" id="PTHR12011">
    <property type="entry name" value="ADHESION G-PROTEIN COUPLED RECEPTOR"/>
    <property type="match status" value="1"/>
</dbReference>
<dbReference type="PROSITE" id="PS50221">
    <property type="entry name" value="GAIN_B"/>
    <property type="match status" value="1"/>
</dbReference>
<dbReference type="Pfam" id="PF16489">
    <property type="entry name" value="GAIN"/>
    <property type="match status" value="1"/>
</dbReference>
<dbReference type="Pfam" id="PF00041">
    <property type="entry name" value="fn3"/>
    <property type="match status" value="1"/>
</dbReference>
<dbReference type="CDD" id="cd00096">
    <property type="entry name" value="Ig"/>
    <property type="match status" value="2"/>
</dbReference>
<dbReference type="CDD" id="cd15040">
    <property type="entry name" value="7tmB2_Adhesion"/>
    <property type="match status" value="1"/>
</dbReference>
<dbReference type="Gene3D" id="3.30.70.960">
    <property type="entry name" value="SEA domain"/>
    <property type="match status" value="1"/>
</dbReference>
<feature type="domain" description="Fibronectin type-III" evidence="20">
    <location>
        <begin position="631"/>
        <end position="739"/>
    </location>
</feature>
<feature type="transmembrane region" description="Helical" evidence="14">
    <location>
        <begin position="1471"/>
        <end position="1494"/>
    </location>
</feature>
<keyword evidence="22" id="KW-1185">Reference proteome</keyword>
<evidence type="ECO:0000256" key="7">
    <source>
        <dbReference type="ARBA" id="ARBA00022989"/>
    </source>
</evidence>
<evidence type="ECO:0000256" key="12">
    <source>
        <dbReference type="ARBA" id="ARBA00023180"/>
    </source>
</evidence>
<dbReference type="PROSITE" id="PS50227">
    <property type="entry name" value="G_PROTEIN_RECEP_F2_3"/>
    <property type="match status" value="1"/>
</dbReference>
<dbReference type="FunFam" id="1.20.1070.10:FF:000058">
    <property type="entry name" value="Adhesion G protein-coupled receptor F5"/>
    <property type="match status" value="1"/>
</dbReference>
<evidence type="ECO:0000256" key="6">
    <source>
        <dbReference type="ARBA" id="ARBA00022737"/>
    </source>
</evidence>
<dbReference type="InterPro" id="IPR003598">
    <property type="entry name" value="Ig_sub2"/>
</dbReference>
<keyword evidence="13" id="KW-0807">Transducer</keyword>
<dbReference type="PROSITE" id="PS50261">
    <property type="entry name" value="G_PROTEIN_RECEP_F2_4"/>
    <property type="match status" value="1"/>
</dbReference>
<dbReference type="SMART" id="SM00303">
    <property type="entry name" value="GPS"/>
    <property type="match status" value="1"/>
</dbReference>
<feature type="transmembrane region" description="Helical" evidence="14">
    <location>
        <begin position="1443"/>
        <end position="1465"/>
    </location>
</feature>
<evidence type="ECO:0000259" key="16">
    <source>
        <dbReference type="PROSITE" id="PS50221"/>
    </source>
</evidence>
<dbReference type="Pfam" id="PF01825">
    <property type="entry name" value="GPS"/>
    <property type="match status" value="1"/>
</dbReference>
<evidence type="ECO:0000256" key="4">
    <source>
        <dbReference type="ARBA" id="ARBA00022692"/>
    </source>
</evidence>
<dbReference type="InterPro" id="IPR017981">
    <property type="entry name" value="GPCR_2-like_7TM"/>
</dbReference>
<feature type="domain" description="G-protein coupled receptors family 2 profile 2" evidence="18">
    <location>
        <begin position="1268"/>
        <end position="1495"/>
    </location>
</feature>
<feature type="domain" description="GAIN-B" evidence="16">
    <location>
        <begin position="1109"/>
        <end position="1259"/>
    </location>
</feature>
<keyword evidence="12" id="KW-0325">Glycoprotein</keyword>
<comment type="subcellular location">
    <subcellularLocation>
        <location evidence="1">Cell membrane</location>
        <topology evidence="1">Multi-pass membrane protein</topology>
    </subcellularLocation>
</comment>
<name>A0AAD9PQK3_ACRCE</name>
<dbReference type="InterPro" id="IPR007110">
    <property type="entry name" value="Ig-like_dom"/>
</dbReference>
<feature type="transmembrane region" description="Helical" evidence="14">
    <location>
        <begin position="1356"/>
        <end position="1379"/>
    </location>
</feature>
<reference evidence="21" key="2">
    <citation type="journal article" date="2023" name="Science">
        <title>Genomic signatures of disease resistance in endangered staghorn corals.</title>
        <authorList>
            <person name="Vollmer S.V."/>
            <person name="Selwyn J.D."/>
            <person name="Despard B.A."/>
            <person name="Roesel C.L."/>
        </authorList>
    </citation>
    <scope>NUCLEOTIDE SEQUENCE</scope>
    <source>
        <strain evidence="21">K2</strain>
    </source>
</reference>
<dbReference type="Gene3D" id="4.10.1240.10">
    <property type="entry name" value="GPCR, family 2, extracellular hormone receptor domain"/>
    <property type="match status" value="1"/>
</dbReference>
<evidence type="ECO:0000256" key="8">
    <source>
        <dbReference type="ARBA" id="ARBA00023040"/>
    </source>
</evidence>
<evidence type="ECO:0000256" key="11">
    <source>
        <dbReference type="ARBA" id="ARBA00023170"/>
    </source>
</evidence>
<keyword evidence="6" id="KW-0677">Repeat</keyword>
<evidence type="ECO:0000259" key="15">
    <source>
        <dbReference type="PROSITE" id="PS50024"/>
    </source>
</evidence>
<feature type="domain" description="Ig-like" evidence="19">
    <location>
        <begin position="840"/>
        <end position="914"/>
    </location>
</feature>
<dbReference type="GO" id="GO:0007166">
    <property type="term" value="P:cell surface receptor signaling pathway"/>
    <property type="evidence" value="ECO:0007669"/>
    <property type="project" value="InterPro"/>
</dbReference>
<keyword evidence="8" id="KW-0297">G-protein coupled receptor</keyword>
<feature type="domain" description="SEA" evidence="15">
    <location>
        <begin position="737"/>
        <end position="841"/>
    </location>
</feature>
<dbReference type="InterPro" id="IPR013783">
    <property type="entry name" value="Ig-like_fold"/>
</dbReference>
<dbReference type="PANTHER" id="PTHR12011:SF347">
    <property type="entry name" value="FI21270P1-RELATED"/>
    <property type="match status" value="1"/>
</dbReference>
<dbReference type="Pfam" id="PF01390">
    <property type="entry name" value="SEA"/>
    <property type="match status" value="1"/>
</dbReference>
<accession>A0AAD9PQK3</accession>
<keyword evidence="5" id="KW-0732">Signal</keyword>
<feature type="transmembrane region" description="Helical" evidence="14">
    <location>
        <begin position="1270"/>
        <end position="1293"/>
    </location>
</feature>
<dbReference type="InterPro" id="IPR032471">
    <property type="entry name" value="AGRL2-4_GAIN_subdom_A"/>
</dbReference>
<dbReference type="Pfam" id="PF00002">
    <property type="entry name" value="7tm_2"/>
    <property type="match status" value="1"/>
</dbReference>
<feature type="transmembrane region" description="Helical" evidence="14">
    <location>
        <begin position="1399"/>
        <end position="1422"/>
    </location>
</feature>
<evidence type="ECO:0000256" key="13">
    <source>
        <dbReference type="ARBA" id="ARBA00023224"/>
    </source>
</evidence>
<dbReference type="PROSITE" id="PS50835">
    <property type="entry name" value="IG_LIKE"/>
    <property type="match status" value="2"/>
</dbReference>
<dbReference type="PRINTS" id="PR01694">
    <property type="entry name" value="BAIPRECURSOR"/>
</dbReference>
<dbReference type="InterPro" id="IPR013098">
    <property type="entry name" value="Ig_I-set"/>
</dbReference>
<dbReference type="SUPFAM" id="SSF48726">
    <property type="entry name" value="Immunoglobulin"/>
    <property type="match status" value="5"/>
</dbReference>
<dbReference type="GO" id="GO:0005886">
    <property type="term" value="C:plasma membrane"/>
    <property type="evidence" value="ECO:0007669"/>
    <property type="project" value="UniProtKB-SubCell"/>
</dbReference>
<keyword evidence="7 14" id="KW-1133">Transmembrane helix</keyword>
<dbReference type="Gene3D" id="1.25.40.610">
    <property type="match status" value="1"/>
</dbReference>
<dbReference type="Gene3D" id="1.20.1070.10">
    <property type="entry name" value="Rhodopsin 7-helix transmembrane proteins"/>
    <property type="match status" value="1"/>
</dbReference>
<dbReference type="Pfam" id="PF07679">
    <property type="entry name" value="I-set"/>
    <property type="match status" value="1"/>
</dbReference>
<evidence type="ECO:0000313" key="22">
    <source>
        <dbReference type="Proteomes" id="UP001249851"/>
    </source>
</evidence>
<proteinExistence type="inferred from homology"/>
<keyword evidence="9 14" id="KW-0472">Membrane</keyword>
<evidence type="ECO:0000256" key="3">
    <source>
        <dbReference type="ARBA" id="ARBA00022475"/>
    </source>
</evidence>
<dbReference type="InterPro" id="IPR001879">
    <property type="entry name" value="GPCR_2_extracellular_dom"/>
</dbReference>
<gene>
    <name evidence="21" type="ORF">P5673_032956</name>
</gene>
<dbReference type="PROSITE" id="PS50853">
    <property type="entry name" value="FN3"/>
    <property type="match status" value="2"/>
</dbReference>
<comment type="similarity">
    <text evidence="2">Belongs to the G-protein coupled receptor 2 family. Adhesion G-protein coupled receptor (ADGR) subfamily.</text>
</comment>
<dbReference type="GO" id="GO:0004930">
    <property type="term" value="F:G protein-coupled receptor activity"/>
    <property type="evidence" value="ECO:0007669"/>
    <property type="project" value="UniProtKB-KW"/>
</dbReference>
<dbReference type="InterPro" id="IPR036445">
    <property type="entry name" value="GPCR_2_extracell_dom_sf"/>
</dbReference>
<evidence type="ECO:0000313" key="21">
    <source>
        <dbReference type="EMBL" id="KAK2547207.1"/>
    </source>
</evidence>
<dbReference type="Proteomes" id="UP001249851">
    <property type="component" value="Unassembled WGS sequence"/>
</dbReference>
<dbReference type="InterPro" id="IPR046338">
    <property type="entry name" value="GAIN_dom_sf"/>
</dbReference>
<feature type="domain" description="Ig-like" evidence="19">
    <location>
        <begin position="274"/>
        <end position="364"/>
    </location>
</feature>
<keyword evidence="11 21" id="KW-0675">Receptor</keyword>
<dbReference type="InterPro" id="IPR057244">
    <property type="entry name" value="GAIN_B"/>
</dbReference>
<feature type="domain" description="G-protein coupled receptors family 2 profile 1" evidence="17">
    <location>
        <begin position="911"/>
        <end position="979"/>
    </location>
</feature>
<dbReference type="PROSITE" id="PS50024">
    <property type="entry name" value="SEA"/>
    <property type="match status" value="1"/>
</dbReference>
<evidence type="ECO:0000256" key="5">
    <source>
        <dbReference type="ARBA" id="ARBA00022729"/>
    </source>
</evidence>
<dbReference type="SUPFAM" id="SSF49265">
    <property type="entry name" value="Fibronectin type III"/>
    <property type="match status" value="2"/>
</dbReference>
<dbReference type="SMART" id="SM00008">
    <property type="entry name" value="HormR"/>
    <property type="match status" value="1"/>
</dbReference>
<dbReference type="PRINTS" id="PR00249">
    <property type="entry name" value="GPCRSECRETIN"/>
</dbReference>
<dbReference type="InterPro" id="IPR036116">
    <property type="entry name" value="FN3_sf"/>
</dbReference>
<keyword evidence="10" id="KW-1015">Disulfide bond</keyword>
<dbReference type="SMART" id="SM00408">
    <property type="entry name" value="IGc2"/>
    <property type="match status" value="3"/>
</dbReference>
<dbReference type="Pfam" id="PF13927">
    <property type="entry name" value="Ig_3"/>
    <property type="match status" value="1"/>
</dbReference>
<organism evidence="21 22">
    <name type="scientific">Acropora cervicornis</name>
    <name type="common">Staghorn coral</name>
    <dbReference type="NCBI Taxonomy" id="6130"/>
    <lineage>
        <taxon>Eukaryota</taxon>
        <taxon>Metazoa</taxon>
        <taxon>Cnidaria</taxon>
        <taxon>Anthozoa</taxon>
        <taxon>Hexacorallia</taxon>
        <taxon>Scleractinia</taxon>
        <taxon>Astrocoeniina</taxon>
        <taxon>Acroporidae</taxon>
        <taxon>Acropora</taxon>
    </lineage>
</organism>
<evidence type="ECO:0000259" key="18">
    <source>
        <dbReference type="PROSITE" id="PS50261"/>
    </source>
</evidence>
<dbReference type="SMART" id="SM00060">
    <property type="entry name" value="FN3"/>
    <property type="match status" value="3"/>
</dbReference>
<dbReference type="InterPro" id="IPR000203">
    <property type="entry name" value="GPS"/>
</dbReference>
<sequence length="1622" mass="179650">MEKSKGTAVHGMPLQPEFLKMMFYRFVVASAFVILSFASSVTACVESVEYCLSVENYLPVINRQQNNLTNYNAKNLRSRLSFDIPVRSLTLRTTFNWTHNGTVLVAGNSSRVHVKSSNGALNIFYSKLEDEGAYQFFASNELGAMFARKFWIKFAVSGAFRSPTSPINVTMIEGEPFVLRCPPRAYSYPRPEYDWISATGQVISNSSGPRIVMEPNGDLLFSYVNASDLNTFMNPRSGILSPVRCRARGVSLEIGPPVYFQINSTNATMSPSSPVRFYTKPQGVYTVLTGDQLYLNCTAWGRPVPEIFWKLNGSRINDSGDFFLLQNFNRTLRLGSLHPERHDGLYACEAVGNFTRTRATFEIKYLTFWSWKSIANDEYVCDAVGEHAAEVGRTDAATLRAARFLNRWSVDEHGILEIRQLQLKDFGVFQCVAKNPVSEGDRRTYLVVTGAPLPPTNVQLTDCSNHSTNITWDLRLLSDILPSAFIIEWRMKPNASHSMLPELAFSKLAEIPGSNRSYLVNNLEPWRYIEFRMRAKNSLGEGFPSKVLGGCITSAKKRPSSPLWMAIYPYVGRPLWNNTALTSGCSRSSYNFTKLQPNSEYELRIRAENVKGPGPMSPVIRALSGQTTPPAPAEVTVVGVESSSVEVEWKGIQVSSPKTVDGEFTESPPLSKRKRRGLPEIASTLPRDTIFVHVNTSLRGVVTGLRPWTTYTLAVAGYNNAGTGSLKYQRVTTIDSKNSYFLLSLRITSEVFTEDLKDQFSSKYKSLKTNLSNEVSSLYQNYTWFKKASLLGLRPGSVVADVQLEVASPNMSVVSDVVSTVDHLGNFSLDRNETKMTIEPEIQNVTVILSRVFHRIVISCFVIGGPDNLTITWYKASQVIGLTNRIKVETKLRNSTLTIQEVSEDDEGNYTCYAAWVFYFLSAPKCRAETKQGVAWTATAQGGIDIQPCPSGARGSATRECSVNAAWKNPSFISCYSFDFSRLQEELEAIIGGNQSDTSVGEFLSRVVIATQPITNDTTRPSEIDKGDLLIAVNILLTLAEYNNASQGNISSEEDVHNLATVVSNLLDPGNAITWQKLEQEGKGRSRTLIKAVDSYGLGVAAALNETTKSRTAATKNLLMTIKRITPDSQLPSEAFGSNYSRVVSVIYLTMNDIISLRRGTYENMTTLPNTTVVSSTVFPPPIKNFIEPVKIVLQNKRVSVPSGAALKTTCVFWRPGGSSSWETRGCKLVPSESDANKTTCNCDHLTIFASLMDPFDSEVGEAHRKALEMISIVGCSISLIAVLVTITVSLMFWRAIKSPRAKVILNLCIAIALSCIFVISEGFARDNKVACIVVAALLHYFLLAMFSWMLCEGVLLYILVVKVFGGFPVIIVAISLAVTQTVGYGTAHACWLDISSGLIWVFIAPVISIILVNIVVFILAIRKMMGTKHAQSKTQIGKVKAGIKASAVILPLLGITWLFGLFAFNSTTIAFKYIFAITNSLQGFMIFIFHCLLNKQRMRGRSSSGLVSSKSKQSPKSQAKFAVKQLQRVSKKKSIRTQDYQLEMVGNMDTLPNRAELKQHDNVRNEEDFEVKKEERKETIDTVQGDAEAFKLSGNKNVNVISQSAGTRIREIFHRGGFNVS</sequence>
<evidence type="ECO:0000256" key="9">
    <source>
        <dbReference type="ARBA" id="ARBA00023136"/>
    </source>
</evidence>
<dbReference type="Gene3D" id="2.60.40.10">
    <property type="entry name" value="Immunoglobulins"/>
    <property type="match status" value="7"/>
</dbReference>
<dbReference type="InterPro" id="IPR036364">
    <property type="entry name" value="SEA_dom_sf"/>
</dbReference>
<evidence type="ECO:0000256" key="1">
    <source>
        <dbReference type="ARBA" id="ARBA00004651"/>
    </source>
</evidence>